<keyword evidence="2" id="KW-1185">Reference proteome</keyword>
<dbReference type="PANTHER" id="PTHR43885">
    <property type="entry name" value="HALOACID DEHALOGENASE-LIKE HYDROLASE"/>
    <property type="match status" value="1"/>
</dbReference>
<dbReference type="GO" id="GO:0016787">
    <property type="term" value="F:hydrolase activity"/>
    <property type="evidence" value="ECO:0007669"/>
    <property type="project" value="UniProtKB-KW"/>
</dbReference>
<name>A0A392QA05_9FABA</name>
<dbReference type="PANTHER" id="PTHR43885:SF1">
    <property type="entry name" value="SUPERFAMILY HYDROLASE, PUTATIVE (AFU_ORTHOLOGUE AFUA_4G13290)-RELATED"/>
    <property type="match status" value="1"/>
</dbReference>
<dbReference type="EMBL" id="LXQA010122610">
    <property type="protein sequence ID" value="MCI20968.1"/>
    <property type="molecule type" value="Genomic_DNA"/>
</dbReference>
<comment type="caution">
    <text evidence="1">The sequence shown here is derived from an EMBL/GenBank/DDBJ whole genome shotgun (WGS) entry which is preliminary data.</text>
</comment>
<evidence type="ECO:0000313" key="2">
    <source>
        <dbReference type="Proteomes" id="UP000265520"/>
    </source>
</evidence>
<keyword evidence="1" id="KW-0378">Hydrolase</keyword>
<feature type="non-terminal residue" evidence="1">
    <location>
        <position position="1"/>
    </location>
</feature>
<proteinExistence type="predicted"/>
<dbReference type="AlphaFoldDB" id="A0A392QA05"/>
<accession>A0A392QA05</accession>
<dbReference type="GO" id="GO:0009507">
    <property type="term" value="C:chloroplast"/>
    <property type="evidence" value="ECO:0007669"/>
    <property type="project" value="TreeGrafter"/>
</dbReference>
<reference evidence="1 2" key="1">
    <citation type="journal article" date="2018" name="Front. Plant Sci.">
        <title>Red Clover (Trifolium pratense) and Zigzag Clover (T. medium) - A Picture of Genomic Similarities and Differences.</title>
        <authorList>
            <person name="Dluhosova J."/>
            <person name="Istvanek J."/>
            <person name="Nedelnik J."/>
            <person name="Repkova J."/>
        </authorList>
    </citation>
    <scope>NUCLEOTIDE SEQUENCE [LARGE SCALE GENOMIC DNA]</scope>
    <source>
        <strain evidence="2">cv. 10/8</strain>
        <tissue evidence="1">Leaf</tissue>
    </source>
</reference>
<dbReference type="Proteomes" id="UP000265520">
    <property type="component" value="Unassembled WGS sequence"/>
</dbReference>
<evidence type="ECO:0000313" key="1">
    <source>
        <dbReference type="EMBL" id="MCI20968.1"/>
    </source>
</evidence>
<sequence length="54" mass="5912">IACGGRAGAHTCLLDQTGRYDSPEYANVDFKPDFKVTSLAEVYSLLETNFELSP</sequence>
<protein>
    <submittedName>
        <fullName evidence="1">Haloacid dehalogenase-like hydrolase</fullName>
    </submittedName>
</protein>
<organism evidence="1 2">
    <name type="scientific">Trifolium medium</name>
    <dbReference type="NCBI Taxonomy" id="97028"/>
    <lineage>
        <taxon>Eukaryota</taxon>
        <taxon>Viridiplantae</taxon>
        <taxon>Streptophyta</taxon>
        <taxon>Embryophyta</taxon>
        <taxon>Tracheophyta</taxon>
        <taxon>Spermatophyta</taxon>
        <taxon>Magnoliopsida</taxon>
        <taxon>eudicotyledons</taxon>
        <taxon>Gunneridae</taxon>
        <taxon>Pentapetalae</taxon>
        <taxon>rosids</taxon>
        <taxon>fabids</taxon>
        <taxon>Fabales</taxon>
        <taxon>Fabaceae</taxon>
        <taxon>Papilionoideae</taxon>
        <taxon>50 kb inversion clade</taxon>
        <taxon>NPAAA clade</taxon>
        <taxon>Hologalegina</taxon>
        <taxon>IRL clade</taxon>
        <taxon>Trifolieae</taxon>
        <taxon>Trifolium</taxon>
    </lineage>
</organism>